<reference evidence="7" key="2">
    <citation type="journal article" date="2021" name="PeerJ">
        <title>Extensive microbial diversity within the chicken gut microbiome revealed by metagenomics and culture.</title>
        <authorList>
            <person name="Gilroy R."/>
            <person name="Ravi A."/>
            <person name="Getino M."/>
            <person name="Pursley I."/>
            <person name="Horton D.L."/>
            <person name="Alikhan N.F."/>
            <person name="Baker D."/>
            <person name="Gharbi K."/>
            <person name="Hall N."/>
            <person name="Watson M."/>
            <person name="Adriaenssens E.M."/>
            <person name="Foster-Nyarko E."/>
            <person name="Jarju S."/>
            <person name="Secka A."/>
            <person name="Antonio M."/>
            <person name="Oren A."/>
            <person name="Chaudhuri R.R."/>
            <person name="La Ragione R."/>
            <person name="Hildebrand F."/>
            <person name="Pallen M.J."/>
        </authorList>
    </citation>
    <scope>NUCLEOTIDE SEQUENCE</scope>
    <source>
        <strain evidence="7">ChiGjej2B2-12916</strain>
    </source>
</reference>
<dbReference type="Pfam" id="PF02686">
    <property type="entry name" value="GatC"/>
    <property type="match status" value="1"/>
</dbReference>
<dbReference type="Proteomes" id="UP000886879">
    <property type="component" value="Unassembled WGS sequence"/>
</dbReference>
<accession>A0A9D1CH90</accession>
<gene>
    <name evidence="6 7" type="primary">gatC</name>
    <name evidence="7" type="ORF">IAD31_07000</name>
</gene>
<dbReference type="EMBL" id="DVFO01000070">
    <property type="protein sequence ID" value="HIQ61327.1"/>
    <property type="molecule type" value="Genomic_DNA"/>
</dbReference>
<comment type="caution">
    <text evidence="7">The sequence shown here is derived from an EMBL/GenBank/DDBJ whole genome shotgun (WGS) entry which is preliminary data.</text>
</comment>
<evidence type="ECO:0000313" key="7">
    <source>
        <dbReference type="EMBL" id="HIQ61327.1"/>
    </source>
</evidence>
<reference evidence="7" key="1">
    <citation type="submission" date="2020-10" db="EMBL/GenBank/DDBJ databases">
        <authorList>
            <person name="Gilroy R."/>
        </authorList>
    </citation>
    <scope>NUCLEOTIDE SEQUENCE</scope>
    <source>
        <strain evidence="7">ChiGjej2B2-12916</strain>
    </source>
</reference>
<evidence type="ECO:0000256" key="6">
    <source>
        <dbReference type="HAMAP-Rule" id="MF_00122"/>
    </source>
</evidence>
<dbReference type="SUPFAM" id="SSF141000">
    <property type="entry name" value="Glu-tRNAGln amidotransferase C subunit"/>
    <property type="match status" value="1"/>
</dbReference>
<dbReference type="InterPro" id="IPR003837">
    <property type="entry name" value="GatC"/>
</dbReference>
<comment type="similarity">
    <text evidence="1 6">Belongs to the GatC family.</text>
</comment>
<evidence type="ECO:0000256" key="5">
    <source>
        <dbReference type="ARBA" id="ARBA00047913"/>
    </source>
</evidence>
<dbReference type="HAMAP" id="MF_00122">
    <property type="entry name" value="GatC"/>
    <property type="match status" value="1"/>
</dbReference>
<dbReference type="GO" id="GO:0070681">
    <property type="term" value="P:glutaminyl-tRNAGln biosynthesis via transamidation"/>
    <property type="evidence" value="ECO:0007669"/>
    <property type="project" value="TreeGrafter"/>
</dbReference>
<keyword evidence="6" id="KW-0067">ATP-binding</keyword>
<evidence type="ECO:0000256" key="3">
    <source>
        <dbReference type="ARBA" id="ARBA00024799"/>
    </source>
</evidence>
<dbReference type="GO" id="GO:0006450">
    <property type="term" value="P:regulation of translational fidelity"/>
    <property type="evidence" value="ECO:0007669"/>
    <property type="project" value="InterPro"/>
</dbReference>
<comment type="catalytic activity">
    <reaction evidence="4 6">
        <text>L-aspartyl-tRNA(Asn) + L-glutamine + ATP + H2O = L-asparaginyl-tRNA(Asn) + L-glutamate + ADP + phosphate + 2 H(+)</text>
        <dbReference type="Rhea" id="RHEA:14513"/>
        <dbReference type="Rhea" id="RHEA-COMP:9674"/>
        <dbReference type="Rhea" id="RHEA-COMP:9677"/>
        <dbReference type="ChEBI" id="CHEBI:15377"/>
        <dbReference type="ChEBI" id="CHEBI:15378"/>
        <dbReference type="ChEBI" id="CHEBI:29985"/>
        <dbReference type="ChEBI" id="CHEBI:30616"/>
        <dbReference type="ChEBI" id="CHEBI:43474"/>
        <dbReference type="ChEBI" id="CHEBI:58359"/>
        <dbReference type="ChEBI" id="CHEBI:78515"/>
        <dbReference type="ChEBI" id="CHEBI:78516"/>
        <dbReference type="ChEBI" id="CHEBI:456216"/>
    </reaction>
</comment>
<name>A0A9D1CH90_9FIRM</name>
<dbReference type="GO" id="GO:0050567">
    <property type="term" value="F:glutaminyl-tRNA synthase (glutamine-hydrolyzing) activity"/>
    <property type="evidence" value="ECO:0007669"/>
    <property type="project" value="UniProtKB-UniRule"/>
</dbReference>
<dbReference type="AlphaFoldDB" id="A0A9D1CH90"/>
<comment type="function">
    <text evidence="3 6">Allows the formation of correctly charged Asn-tRNA(Asn) or Gln-tRNA(Gln) through the transamidation of misacylated Asp-tRNA(Asn) or Glu-tRNA(Gln) in organisms which lack either or both of asparaginyl-tRNA or glutaminyl-tRNA synthetases. The reaction takes place in the presence of glutamine and ATP through an activated phospho-Asp-tRNA(Asn) or phospho-Glu-tRNA(Gln).</text>
</comment>
<dbReference type="GO" id="GO:0006412">
    <property type="term" value="P:translation"/>
    <property type="evidence" value="ECO:0007669"/>
    <property type="project" value="UniProtKB-UniRule"/>
</dbReference>
<comment type="catalytic activity">
    <reaction evidence="5 6">
        <text>L-glutamyl-tRNA(Gln) + L-glutamine + ATP + H2O = L-glutaminyl-tRNA(Gln) + L-glutamate + ADP + phosphate + H(+)</text>
        <dbReference type="Rhea" id="RHEA:17521"/>
        <dbReference type="Rhea" id="RHEA-COMP:9681"/>
        <dbReference type="Rhea" id="RHEA-COMP:9684"/>
        <dbReference type="ChEBI" id="CHEBI:15377"/>
        <dbReference type="ChEBI" id="CHEBI:15378"/>
        <dbReference type="ChEBI" id="CHEBI:29985"/>
        <dbReference type="ChEBI" id="CHEBI:30616"/>
        <dbReference type="ChEBI" id="CHEBI:43474"/>
        <dbReference type="ChEBI" id="CHEBI:58359"/>
        <dbReference type="ChEBI" id="CHEBI:78520"/>
        <dbReference type="ChEBI" id="CHEBI:78521"/>
        <dbReference type="ChEBI" id="CHEBI:456216"/>
    </reaction>
</comment>
<dbReference type="InterPro" id="IPR036113">
    <property type="entry name" value="Asp/Glu-ADT_sf_sub_c"/>
</dbReference>
<organism evidence="7 8">
    <name type="scientific">Candidatus Enterenecus faecium</name>
    <dbReference type="NCBI Taxonomy" id="2840780"/>
    <lineage>
        <taxon>Bacteria</taxon>
        <taxon>Bacillati</taxon>
        <taxon>Bacillota</taxon>
        <taxon>Clostridia</taxon>
        <taxon>Eubacteriales</taxon>
        <taxon>Candidatus Enterenecus</taxon>
    </lineage>
</organism>
<protein>
    <recommendedName>
        <fullName evidence="6">Aspartyl/glutamyl-tRNA(Asn/Gln) amidotransferase subunit C</fullName>
        <shortName evidence="6">Asp/Glu-ADT subunit C</shortName>
        <ecNumber evidence="6">6.3.5.-</ecNumber>
    </recommendedName>
</protein>
<keyword evidence="6" id="KW-0648">Protein biosynthesis</keyword>
<evidence type="ECO:0000256" key="4">
    <source>
        <dbReference type="ARBA" id="ARBA00047380"/>
    </source>
</evidence>
<dbReference type="PANTHER" id="PTHR15004:SF0">
    <property type="entry name" value="GLUTAMYL-TRNA(GLN) AMIDOTRANSFERASE SUBUNIT C, MITOCHONDRIAL"/>
    <property type="match status" value="1"/>
</dbReference>
<sequence>MEETSKQVRKLAHLARLSLTPEEEGELAGRLEQMVGYLEALSQVEDGETAEAPSAVPFRPDGVAPSLDWDKLLENAPQVRDGYVVTPRSVGEGGEA</sequence>
<dbReference type="PANTHER" id="PTHR15004">
    <property type="entry name" value="GLUTAMYL-TRNA(GLN) AMIDOTRANSFERASE SUBUNIT C, MITOCHONDRIAL"/>
    <property type="match status" value="1"/>
</dbReference>
<comment type="subunit">
    <text evidence="2 6">Heterotrimer of A, B and C subunits.</text>
</comment>
<dbReference type="GO" id="GO:0005524">
    <property type="term" value="F:ATP binding"/>
    <property type="evidence" value="ECO:0007669"/>
    <property type="project" value="UniProtKB-KW"/>
</dbReference>
<keyword evidence="6" id="KW-0436">Ligase</keyword>
<proteinExistence type="inferred from homology"/>
<dbReference type="EC" id="6.3.5.-" evidence="6"/>
<dbReference type="NCBIfam" id="TIGR00135">
    <property type="entry name" value="gatC"/>
    <property type="match status" value="1"/>
</dbReference>
<dbReference type="Gene3D" id="1.10.20.60">
    <property type="entry name" value="Glu-tRNAGln amidotransferase C subunit, N-terminal domain"/>
    <property type="match status" value="1"/>
</dbReference>
<evidence type="ECO:0000313" key="8">
    <source>
        <dbReference type="Proteomes" id="UP000886879"/>
    </source>
</evidence>
<evidence type="ECO:0000256" key="2">
    <source>
        <dbReference type="ARBA" id="ARBA00011123"/>
    </source>
</evidence>
<keyword evidence="6" id="KW-0547">Nucleotide-binding</keyword>
<evidence type="ECO:0000256" key="1">
    <source>
        <dbReference type="ARBA" id="ARBA00010757"/>
    </source>
</evidence>